<comment type="caution">
    <text evidence="1">The sequence shown here is derived from an EMBL/GenBank/DDBJ whole genome shotgun (WGS) entry which is preliminary data.</text>
</comment>
<dbReference type="Proteomes" id="UP000597989">
    <property type="component" value="Unassembled WGS sequence"/>
</dbReference>
<proteinExistence type="predicted"/>
<accession>A0A917NIQ8</accession>
<evidence type="ECO:0000313" key="1">
    <source>
        <dbReference type="EMBL" id="GGJ03648.1"/>
    </source>
</evidence>
<reference evidence="1 2" key="1">
    <citation type="journal article" date="2014" name="Int. J. Syst. Evol. Microbiol.">
        <title>Complete genome sequence of Corynebacterium casei LMG S-19264T (=DSM 44701T), isolated from a smear-ripened cheese.</title>
        <authorList>
            <consortium name="US DOE Joint Genome Institute (JGI-PGF)"/>
            <person name="Walter F."/>
            <person name="Albersmeier A."/>
            <person name="Kalinowski J."/>
            <person name="Ruckert C."/>
        </authorList>
    </citation>
    <scope>NUCLEOTIDE SEQUENCE [LARGE SCALE GENOMIC DNA]</scope>
    <source>
        <strain evidence="1 2">CGMCC 4.7206</strain>
    </source>
</reference>
<gene>
    <name evidence="1" type="ORF">GCM10011581_45880</name>
</gene>
<dbReference type="AlphaFoldDB" id="A0A917NIQ8"/>
<name>A0A917NIQ8_9PSEU</name>
<sequence length="88" mass="9741">MPVTMRYYGLIPPDRSFEVTNVLTYCLLDNGSNAAMEEADELVRQRPCTLVREVWSCLQARGGGGFPVRCAQVAVFAMPCPTMHMVDG</sequence>
<evidence type="ECO:0000313" key="2">
    <source>
        <dbReference type="Proteomes" id="UP000597989"/>
    </source>
</evidence>
<protein>
    <submittedName>
        <fullName evidence="1">Uncharacterized protein</fullName>
    </submittedName>
</protein>
<organism evidence="1 2">
    <name type="scientific">Saccharopolyspora thermophila</name>
    <dbReference type="NCBI Taxonomy" id="89367"/>
    <lineage>
        <taxon>Bacteria</taxon>
        <taxon>Bacillati</taxon>
        <taxon>Actinomycetota</taxon>
        <taxon>Actinomycetes</taxon>
        <taxon>Pseudonocardiales</taxon>
        <taxon>Pseudonocardiaceae</taxon>
        <taxon>Saccharopolyspora</taxon>
    </lineage>
</organism>
<dbReference type="EMBL" id="BMMT01000021">
    <property type="protein sequence ID" value="GGJ03648.1"/>
    <property type="molecule type" value="Genomic_DNA"/>
</dbReference>